<dbReference type="PANTHER" id="PTHR43796:SF2">
    <property type="entry name" value="CARBOXYNORSPERMIDINE SYNTHASE"/>
    <property type="match status" value="1"/>
</dbReference>
<protein>
    <submittedName>
        <fullName evidence="2">Saccharopine dehydrogenase</fullName>
    </submittedName>
</protein>
<dbReference type="Gene3D" id="3.40.50.720">
    <property type="entry name" value="NAD(P)-binding Rossmann-like Domain"/>
    <property type="match status" value="1"/>
</dbReference>
<keyword evidence="3" id="KW-1185">Reference proteome</keyword>
<dbReference type="OrthoDB" id="1910498at2"/>
<comment type="caution">
    <text evidence="2">The sequence shown here is derived from an EMBL/GenBank/DDBJ whole genome shotgun (WGS) entry which is preliminary data.</text>
</comment>
<evidence type="ECO:0000313" key="2">
    <source>
        <dbReference type="EMBL" id="PXY18564.1"/>
    </source>
</evidence>
<gene>
    <name evidence="2" type="ORF">BA062_35150</name>
</gene>
<accession>A0A318LAC1</accession>
<dbReference type="PANTHER" id="PTHR43796">
    <property type="entry name" value="CARBOXYNORSPERMIDINE SYNTHASE"/>
    <property type="match status" value="1"/>
</dbReference>
<name>A0A318LAC1_9PSEU</name>
<evidence type="ECO:0000313" key="3">
    <source>
        <dbReference type="Proteomes" id="UP000247892"/>
    </source>
</evidence>
<dbReference type="RefSeq" id="WP_110343567.1">
    <property type="nucleotide sequence ID" value="NZ_MASU01000020.1"/>
</dbReference>
<dbReference type="AlphaFoldDB" id="A0A318LAC1"/>
<dbReference type="InterPro" id="IPR005097">
    <property type="entry name" value="Sacchrp_dh_NADP-bd"/>
</dbReference>
<sequence>MRTVLVVGGYGAVGATVTRSLAGWSPGRVVCAGRDLARARALADEAGATAARVDVTDVAGFERLLTEQDVGVVVLCVEPPDGALARACLSNGVHLVDVGASYHLLALTEELTETALAAGTTAVLSVGLAPGLTNVLAGRACRDLGGADRIDVTVLLGAGERHGADALRWTLTQLVAPRQRAPHGAARVFLPGYGYRTVHPFPFSDQYTLRRTLGVADVTTRLCLDSRVLTTLLFGLRRTGLLRLASRPDALRALTAAAGKVHFGSDGFAISAEAVHNGHQVAYALTGNAQGHVTGLVAAHVAHTLLGRGLPPGVHHLDELTAFAGLPERLGLRVLTRTAP</sequence>
<dbReference type="Proteomes" id="UP000247892">
    <property type="component" value="Unassembled WGS sequence"/>
</dbReference>
<dbReference type="SUPFAM" id="SSF51735">
    <property type="entry name" value="NAD(P)-binding Rossmann-fold domains"/>
    <property type="match status" value="1"/>
</dbReference>
<proteinExistence type="predicted"/>
<dbReference type="InterPro" id="IPR036291">
    <property type="entry name" value="NAD(P)-bd_dom_sf"/>
</dbReference>
<evidence type="ECO:0000259" key="1">
    <source>
        <dbReference type="Pfam" id="PF03435"/>
    </source>
</evidence>
<dbReference type="EMBL" id="MASU01000020">
    <property type="protein sequence ID" value="PXY18564.1"/>
    <property type="molecule type" value="Genomic_DNA"/>
</dbReference>
<organism evidence="2 3">
    <name type="scientific">Prauserella flavalba</name>
    <dbReference type="NCBI Taxonomy" id="1477506"/>
    <lineage>
        <taxon>Bacteria</taxon>
        <taxon>Bacillati</taxon>
        <taxon>Actinomycetota</taxon>
        <taxon>Actinomycetes</taxon>
        <taxon>Pseudonocardiales</taxon>
        <taxon>Pseudonocardiaceae</taxon>
        <taxon>Prauserella</taxon>
    </lineage>
</organism>
<reference evidence="2 3" key="1">
    <citation type="submission" date="2016-07" db="EMBL/GenBank/DDBJ databases">
        <title>Draft genome sequence of Prauserella sp. YIM 121212, isolated from alkaline soil.</title>
        <authorList>
            <person name="Ruckert C."/>
            <person name="Albersmeier A."/>
            <person name="Jiang C.-L."/>
            <person name="Jiang Y."/>
            <person name="Kalinowski J."/>
            <person name="Schneider O."/>
            <person name="Winkler A."/>
            <person name="Zotchev S.B."/>
        </authorList>
    </citation>
    <scope>NUCLEOTIDE SEQUENCE [LARGE SCALE GENOMIC DNA]</scope>
    <source>
        <strain evidence="2 3">YIM 121212</strain>
    </source>
</reference>
<feature type="domain" description="Saccharopine dehydrogenase NADP binding" evidence="1">
    <location>
        <begin position="4"/>
        <end position="123"/>
    </location>
</feature>
<dbReference type="Pfam" id="PF03435">
    <property type="entry name" value="Sacchrp_dh_NADP"/>
    <property type="match status" value="1"/>
</dbReference>